<dbReference type="AlphaFoldDB" id="A0A6G8AX64"/>
<feature type="transmembrane region" description="Helical" evidence="1">
    <location>
        <begin position="135"/>
        <end position="161"/>
    </location>
</feature>
<evidence type="ECO:0000313" key="2">
    <source>
        <dbReference type="EMBL" id="QIL49570.1"/>
    </source>
</evidence>
<organism evidence="2 3">
    <name type="scientific">Vagococcus hydrophili</name>
    <dbReference type="NCBI Taxonomy" id="2714947"/>
    <lineage>
        <taxon>Bacteria</taxon>
        <taxon>Bacillati</taxon>
        <taxon>Bacillota</taxon>
        <taxon>Bacilli</taxon>
        <taxon>Lactobacillales</taxon>
        <taxon>Enterococcaceae</taxon>
        <taxon>Vagococcus</taxon>
    </lineage>
</organism>
<feature type="transmembrane region" description="Helical" evidence="1">
    <location>
        <begin position="328"/>
        <end position="349"/>
    </location>
</feature>
<dbReference type="Proteomes" id="UP000501747">
    <property type="component" value="Chromosome"/>
</dbReference>
<feature type="transmembrane region" description="Helical" evidence="1">
    <location>
        <begin position="450"/>
        <end position="473"/>
    </location>
</feature>
<feature type="transmembrane region" description="Helical" evidence="1">
    <location>
        <begin position="231"/>
        <end position="252"/>
    </location>
</feature>
<dbReference type="EMBL" id="CP049887">
    <property type="protein sequence ID" value="QIL49570.1"/>
    <property type="molecule type" value="Genomic_DNA"/>
</dbReference>
<keyword evidence="3" id="KW-1185">Reference proteome</keyword>
<evidence type="ECO:0000256" key="1">
    <source>
        <dbReference type="SAM" id="Phobius"/>
    </source>
</evidence>
<feature type="transmembrane region" description="Helical" evidence="1">
    <location>
        <begin position="418"/>
        <end position="438"/>
    </location>
</feature>
<feature type="transmembrane region" description="Helical" evidence="1">
    <location>
        <begin position="167"/>
        <end position="186"/>
    </location>
</feature>
<keyword evidence="1" id="KW-1133">Transmembrane helix</keyword>
<name>A0A6G8AX64_9ENTE</name>
<gene>
    <name evidence="2" type="ORF">G7082_14200</name>
</gene>
<feature type="transmembrane region" description="Helical" evidence="1">
    <location>
        <begin position="93"/>
        <end position="114"/>
    </location>
</feature>
<feature type="transmembrane region" description="Helical" evidence="1">
    <location>
        <begin position="20"/>
        <end position="40"/>
    </location>
</feature>
<protein>
    <submittedName>
        <fullName evidence="2">Uncharacterized protein</fullName>
    </submittedName>
</protein>
<feature type="transmembrane region" description="Helical" evidence="1">
    <location>
        <begin position="508"/>
        <end position="531"/>
    </location>
</feature>
<dbReference type="KEGG" id="vhy:G7082_14200"/>
<feature type="transmembrane region" description="Helical" evidence="1">
    <location>
        <begin position="361"/>
        <end position="379"/>
    </location>
</feature>
<accession>A0A6G8AX64</accession>
<sequence>MNEIKELFKLEWKYRNFKAILFANGLIYYLGRIPLVGKIIPTTMLYREYNIKKFIALFKLIIALFVSFGIYGIPFVLSFFISKGINSGLNQDISIFTVWFIIFVGIGCCIGYLFPILQQQEVRFIANFRISKEQYIKRTAILNIIKSTVYGLPSIVIIGLIEKNLGLYLLIGIFSEISLSLFWSVINLRMTLFKRRFASKAILCLSYIALTFIGLFALHQTDQVHLVERLTINWLTAFIWVILSFPLFYLYVRFNRFEEYARQIFESSETVIDHSDKQKKDNNYYLGEGQKTKLEKNESDKNLAKYTGSKYLNALLFNRFKTTLRKQLFIRLVGISVVMLSVVVASQVFPIQIKGDKLEEILYNMIPVMFFILYLLSFGKKMVQTLFVNCDYSMLAYPFYRESKAIVSGFFYRFFKIFYYNGLISLAIYGWVVIFNVVNQHFLSLSFMLLLLFVMTSLTILFSFHELFVYYILQPFTSDFQVKNPVYKVVDGVFYGLSYLSLQLKSVGLMYGMIVSGISILYFIIGMLVIVRFAPKTFKLKN</sequence>
<keyword evidence="1" id="KW-0812">Transmembrane</keyword>
<keyword evidence="1" id="KW-0472">Membrane</keyword>
<feature type="transmembrane region" description="Helical" evidence="1">
    <location>
        <begin position="60"/>
        <end position="81"/>
    </location>
</feature>
<proteinExistence type="predicted"/>
<feature type="transmembrane region" description="Helical" evidence="1">
    <location>
        <begin position="198"/>
        <end position="219"/>
    </location>
</feature>
<evidence type="ECO:0000313" key="3">
    <source>
        <dbReference type="Proteomes" id="UP000501747"/>
    </source>
</evidence>
<dbReference type="RefSeq" id="WP_166035855.1">
    <property type="nucleotide sequence ID" value="NZ_CP049887.1"/>
</dbReference>
<reference evidence="2 3" key="1">
    <citation type="submission" date="2020-03" db="EMBL/GenBank/DDBJ databases">
        <title>Vagococcus sp. nov., isolated from beetles.</title>
        <authorList>
            <person name="Hyun D.-W."/>
            <person name="Bae J.-W."/>
        </authorList>
    </citation>
    <scope>NUCLEOTIDE SEQUENCE [LARGE SCALE GENOMIC DNA]</scope>
    <source>
        <strain evidence="2 3">HDW17B</strain>
    </source>
</reference>